<keyword evidence="4" id="KW-1185">Reference proteome</keyword>
<dbReference type="AlphaFoldDB" id="A0A229UY96"/>
<evidence type="ECO:0000256" key="1">
    <source>
        <dbReference type="ARBA" id="ARBA00022729"/>
    </source>
</evidence>
<dbReference type="Pfam" id="PF00496">
    <property type="entry name" value="SBP_bac_5"/>
    <property type="match status" value="1"/>
</dbReference>
<dbReference type="CDD" id="cd08502">
    <property type="entry name" value="PBP2_NikA_DppA_OppA_like_16"/>
    <property type="match status" value="1"/>
</dbReference>
<reference evidence="3 4" key="1">
    <citation type="submission" date="2017-07" db="EMBL/GenBank/DDBJ databases">
        <title>Genome sequencing and assembly of Paenibacillus rigui.</title>
        <authorList>
            <person name="Mayilraj S."/>
        </authorList>
    </citation>
    <scope>NUCLEOTIDE SEQUENCE [LARGE SCALE GENOMIC DNA]</scope>
    <source>
        <strain evidence="3 4">JCM 16352</strain>
    </source>
</reference>
<dbReference type="OrthoDB" id="9796817at2"/>
<accession>A0A229UY96</accession>
<protein>
    <submittedName>
        <fullName evidence="3">ABC transporter substrate-binding protein</fullName>
    </submittedName>
</protein>
<dbReference type="GO" id="GO:0042597">
    <property type="term" value="C:periplasmic space"/>
    <property type="evidence" value="ECO:0007669"/>
    <property type="project" value="UniProtKB-ARBA"/>
</dbReference>
<dbReference type="InterPro" id="IPR030678">
    <property type="entry name" value="Peptide/Ni-bd"/>
</dbReference>
<evidence type="ECO:0000313" key="3">
    <source>
        <dbReference type="EMBL" id="OXM88360.1"/>
    </source>
</evidence>
<dbReference type="Gene3D" id="3.10.105.10">
    <property type="entry name" value="Dipeptide-binding Protein, Domain 3"/>
    <property type="match status" value="1"/>
</dbReference>
<dbReference type="Gene3D" id="3.40.190.10">
    <property type="entry name" value="Periplasmic binding protein-like II"/>
    <property type="match status" value="1"/>
</dbReference>
<dbReference type="Gene3D" id="3.90.76.10">
    <property type="entry name" value="Dipeptide-binding Protein, Domain 1"/>
    <property type="match status" value="1"/>
</dbReference>
<dbReference type="SUPFAM" id="SSF53850">
    <property type="entry name" value="Periplasmic binding protein-like II"/>
    <property type="match status" value="1"/>
</dbReference>
<gene>
    <name evidence="3" type="ORF">CF651_00390</name>
</gene>
<name>A0A229UY96_9BACL</name>
<dbReference type="GO" id="GO:0015833">
    <property type="term" value="P:peptide transport"/>
    <property type="evidence" value="ECO:0007669"/>
    <property type="project" value="TreeGrafter"/>
</dbReference>
<dbReference type="PANTHER" id="PTHR30290">
    <property type="entry name" value="PERIPLASMIC BINDING COMPONENT OF ABC TRANSPORTER"/>
    <property type="match status" value="1"/>
</dbReference>
<proteinExistence type="predicted"/>
<dbReference type="PANTHER" id="PTHR30290:SF38">
    <property type="entry name" value="D,D-DIPEPTIDE-BINDING PERIPLASMIC PROTEIN DDPA-RELATED"/>
    <property type="match status" value="1"/>
</dbReference>
<evidence type="ECO:0000313" key="4">
    <source>
        <dbReference type="Proteomes" id="UP000215509"/>
    </source>
</evidence>
<dbReference type="PIRSF" id="PIRSF002741">
    <property type="entry name" value="MppA"/>
    <property type="match status" value="1"/>
</dbReference>
<dbReference type="Proteomes" id="UP000215509">
    <property type="component" value="Unassembled WGS sequence"/>
</dbReference>
<evidence type="ECO:0000259" key="2">
    <source>
        <dbReference type="Pfam" id="PF00496"/>
    </source>
</evidence>
<dbReference type="InterPro" id="IPR039424">
    <property type="entry name" value="SBP_5"/>
</dbReference>
<dbReference type="InterPro" id="IPR000914">
    <property type="entry name" value="SBP_5_dom"/>
</dbReference>
<dbReference type="GO" id="GO:1904680">
    <property type="term" value="F:peptide transmembrane transporter activity"/>
    <property type="evidence" value="ECO:0007669"/>
    <property type="project" value="TreeGrafter"/>
</dbReference>
<keyword evidence="1" id="KW-0732">Signal</keyword>
<dbReference type="EMBL" id="NMQW01000001">
    <property type="protein sequence ID" value="OXM88360.1"/>
    <property type="molecule type" value="Genomic_DNA"/>
</dbReference>
<sequence length="521" mass="57705">MLMLSFVVALVGCSSDKPSSSPDAAKSKESASAAAGGTLRIAYSALPKTLDPHMTTANATTHTARQIFEALVTINEKYEVVPMLAKSYEISKDGKTITFALRQGVKFHNGKEMKAEDVIASMQKWQKIASTAKANLGNSTWEAKDDYTVILHVETPSYVLMYALAEMQQFPAIMPKEAIDGADATGVKEYIGTGPFQFKELKPNQYLLLTKFKDYQPLTTPSSGLSGKKEALVDELYYYNVPDSSTAINGLISGEYDMVSQVALDALPQLKNAKNVSPILYPFGLQTLVFNKKQGLFTNVKARQAINMALDKKALMTAGFTGPDYFRLDPGLMMSEQSAWYTNAGKENYDKHDAAQAKQLLKEAGYNGEEVRIMTSKEYPNLYNPAVAAQQQLQEIGMNVKLEVMDWSTLLDRRTKSDQWEMFFTGFPANATPLQFPFLDSKANWPGWTNSPEIDKLLAKIKASTTQEEAKTAFAELQTAFWQENPVLVVGQYLQITAASNKVKGFKDFNGPLFWNTTITP</sequence>
<organism evidence="3 4">
    <name type="scientific">Paenibacillus rigui</name>
    <dbReference type="NCBI Taxonomy" id="554312"/>
    <lineage>
        <taxon>Bacteria</taxon>
        <taxon>Bacillati</taxon>
        <taxon>Bacillota</taxon>
        <taxon>Bacilli</taxon>
        <taxon>Bacillales</taxon>
        <taxon>Paenibacillaceae</taxon>
        <taxon>Paenibacillus</taxon>
    </lineage>
</organism>
<comment type="caution">
    <text evidence="3">The sequence shown here is derived from an EMBL/GenBank/DDBJ whole genome shotgun (WGS) entry which is preliminary data.</text>
</comment>
<feature type="domain" description="Solute-binding protein family 5" evidence="2">
    <location>
        <begin position="79"/>
        <end position="433"/>
    </location>
</feature>
<dbReference type="GO" id="GO:0043190">
    <property type="term" value="C:ATP-binding cassette (ABC) transporter complex"/>
    <property type="evidence" value="ECO:0007669"/>
    <property type="project" value="InterPro"/>
</dbReference>